<evidence type="ECO:0000313" key="2">
    <source>
        <dbReference type="EMBL" id="MBZ5713802.1"/>
    </source>
</evidence>
<dbReference type="InterPro" id="IPR023214">
    <property type="entry name" value="HAD_sf"/>
</dbReference>
<dbReference type="PANTHER" id="PTHR31284:SF10">
    <property type="entry name" value="ACID PHOSPHATASE-LIKE PROTEIN"/>
    <property type="match status" value="1"/>
</dbReference>
<accession>A0ABS7TZU8</accession>
<keyword evidence="3" id="KW-1185">Reference proteome</keyword>
<dbReference type="InterPro" id="IPR036412">
    <property type="entry name" value="HAD-like_sf"/>
</dbReference>
<organism evidence="2 3">
    <name type="scientific">Nannocystis pusilla</name>
    <dbReference type="NCBI Taxonomy" id="889268"/>
    <lineage>
        <taxon>Bacteria</taxon>
        <taxon>Pseudomonadati</taxon>
        <taxon>Myxococcota</taxon>
        <taxon>Polyangia</taxon>
        <taxon>Nannocystales</taxon>
        <taxon>Nannocystaceae</taxon>
        <taxon>Nannocystis</taxon>
    </lineage>
</organism>
<proteinExistence type="predicted"/>
<sequence length="280" mass="30642">MSLPGRFTLALVVSVAPLACKHASAEAGGAGRDTLSAVAWVQTSAEYEAAAMQAYAAAGRVLEAALADPSWTAAVEQTGEFSALPPAIIVDIDETVLDNSAYQARLLESGGRFSPDTWNAWIEERKGAAIPGAVALLGAAAAKGVRVFYVSNRDVSQAEATRDNLARLQFPDTDDLDTFYFRDAARGWKDKSPRRAEVAKTHRVIFMFGDNLFDFVEKERPTLAERAAMVEEHASWWGTRWFVIPNPMYGSWDEALFGYDHKKTPAEQEEARLQALDPAQ</sequence>
<dbReference type="InterPro" id="IPR006423">
    <property type="entry name" value="Lipo_e_P4"/>
</dbReference>
<dbReference type="SFLD" id="SFLDG01125">
    <property type="entry name" value="C1.1:_Acid_Phosphatase_Like"/>
    <property type="match status" value="1"/>
</dbReference>
<dbReference type="EMBL" id="JAIRAU010000044">
    <property type="protein sequence ID" value="MBZ5713802.1"/>
    <property type="molecule type" value="Genomic_DNA"/>
</dbReference>
<dbReference type="PANTHER" id="PTHR31284">
    <property type="entry name" value="ACID PHOSPHATASE-LIKE PROTEIN"/>
    <property type="match status" value="1"/>
</dbReference>
<dbReference type="PIRSF" id="PIRSF019271">
    <property type="entry name" value="Acid_Ptase_C"/>
    <property type="match status" value="1"/>
</dbReference>
<gene>
    <name evidence="2" type="ORF">K7C98_31620</name>
</gene>
<evidence type="ECO:0008006" key="4">
    <source>
        <dbReference type="Google" id="ProtNLM"/>
    </source>
</evidence>
<name>A0ABS7TZU8_9BACT</name>
<dbReference type="Gene3D" id="3.40.50.1000">
    <property type="entry name" value="HAD superfamily/HAD-like"/>
    <property type="match status" value="1"/>
</dbReference>
<dbReference type="SUPFAM" id="SSF56784">
    <property type="entry name" value="HAD-like"/>
    <property type="match status" value="1"/>
</dbReference>
<dbReference type="Pfam" id="PF03767">
    <property type="entry name" value="Acid_phosphat_B"/>
    <property type="match status" value="1"/>
</dbReference>
<reference evidence="2" key="1">
    <citation type="submission" date="2021-08" db="EMBL/GenBank/DDBJ databases">
        <authorList>
            <person name="Stevens D.C."/>
        </authorList>
    </citation>
    <scope>NUCLEOTIDE SEQUENCE</scope>
    <source>
        <strain evidence="2">DSM 53165</strain>
    </source>
</reference>
<evidence type="ECO:0000313" key="3">
    <source>
        <dbReference type="Proteomes" id="UP001139031"/>
    </source>
</evidence>
<keyword evidence="1" id="KW-0732">Signal</keyword>
<evidence type="ECO:0000256" key="1">
    <source>
        <dbReference type="ARBA" id="ARBA00022729"/>
    </source>
</evidence>
<dbReference type="SFLD" id="SFLDS00003">
    <property type="entry name" value="Haloacid_Dehalogenase"/>
    <property type="match status" value="1"/>
</dbReference>
<protein>
    <recommendedName>
        <fullName evidence="4">Acid phosphatase</fullName>
    </recommendedName>
</protein>
<dbReference type="Proteomes" id="UP001139031">
    <property type="component" value="Unassembled WGS sequence"/>
</dbReference>
<comment type="caution">
    <text evidence="2">The sequence shown here is derived from an EMBL/GenBank/DDBJ whole genome shotgun (WGS) entry which is preliminary data.</text>
</comment>
<dbReference type="InterPro" id="IPR005519">
    <property type="entry name" value="Acid_phosphat_B-like"/>
</dbReference>
<dbReference type="RefSeq" id="WP_224195537.1">
    <property type="nucleotide sequence ID" value="NZ_JAIRAU010000044.1"/>
</dbReference>